<dbReference type="SMART" id="SM00855">
    <property type="entry name" value="PGAM"/>
    <property type="match status" value="1"/>
</dbReference>
<dbReference type="STRING" id="488538.SAR116_0549"/>
<dbReference type="InterPro" id="IPR029033">
    <property type="entry name" value="His_PPase_superfam"/>
</dbReference>
<accession>D5BR95</accession>
<dbReference type="OrthoDB" id="8347407at2"/>
<protein>
    <recommendedName>
        <fullName evidence="3">Phosphoglycerate mutase</fullName>
    </recommendedName>
</protein>
<gene>
    <name evidence="1" type="ordered locus">SAR116_0549</name>
</gene>
<dbReference type="CDD" id="cd07067">
    <property type="entry name" value="HP_PGM_like"/>
    <property type="match status" value="1"/>
</dbReference>
<dbReference type="SUPFAM" id="SSF53254">
    <property type="entry name" value="Phosphoglycerate mutase-like"/>
    <property type="match status" value="1"/>
</dbReference>
<sequence length="221" mass="24754">MLCPPVALPDNNIVMEHNTPITRFYFVRHAAVQKVAGCLPPHDPPITDHSHDLTHLLASLPTGADWHISPLQRTRQTADLLMTQLQPQSIKMEPALVEQSFGNWHDQPVDEIWKELKDKPRHNWSFMTASFIPPDGESFVQQCARVADWCKIQEQQEFIVPQILIAHAGTICAVLAHMLAIPPDRALAFTVPNLGYLEAHLMNASHGTQHAGGLWQVKSLP</sequence>
<name>D5BR95_PUNMI</name>
<dbReference type="KEGG" id="apb:SAR116_0549"/>
<dbReference type="Gene3D" id="3.40.50.1240">
    <property type="entry name" value="Phosphoglycerate mutase-like"/>
    <property type="match status" value="1"/>
</dbReference>
<dbReference type="EMBL" id="CP001751">
    <property type="protein sequence ID" value="ADE38792.1"/>
    <property type="molecule type" value="Genomic_DNA"/>
</dbReference>
<keyword evidence="2" id="KW-1185">Reference proteome</keyword>
<evidence type="ECO:0008006" key="3">
    <source>
        <dbReference type="Google" id="ProtNLM"/>
    </source>
</evidence>
<dbReference type="InterPro" id="IPR013078">
    <property type="entry name" value="His_Pase_superF_clade-1"/>
</dbReference>
<reference evidence="1 2" key="1">
    <citation type="journal article" date="2010" name="J. Bacteriol.">
        <title>Complete genome sequence of "Candidatus Puniceispirillum marinum" IMCC1322, a representative of the SAR116 clade in the Alphaproteobacteria.</title>
        <authorList>
            <person name="Oh H.M."/>
            <person name="Kwon K.K."/>
            <person name="Kang I."/>
            <person name="Kang S.G."/>
            <person name="Lee J.H."/>
            <person name="Kim S.J."/>
            <person name="Cho J.C."/>
        </authorList>
    </citation>
    <scope>NUCLEOTIDE SEQUENCE [LARGE SCALE GENOMIC DNA]</scope>
    <source>
        <strain evidence="1 2">IMCC1322</strain>
    </source>
</reference>
<dbReference type="Proteomes" id="UP000007460">
    <property type="component" value="Chromosome"/>
</dbReference>
<evidence type="ECO:0000313" key="2">
    <source>
        <dbReference type="Proteomes" id="UP000007460"/>
    </source>
</evidence>
<dbReference type="eggNOG" id="COG0406">
    <property type="taxonomic scope" value="Bacteria"/>
</dbReference>
<evidence type="ECO:0000313" key="1">
    <source>
        <dbReference type="EMBL" id="ADE38792.1"/>
    </source>
</evidence>
<proteinExistence type="predicted"/>
<dbReference type="Pfam" id="PF00300">
    <property type="entry name" value="His_Phos_1"/>
    <property type="match status" value="1"/>
</dbReference>
<dbReference type="HOGENOM" id="CLU_033323_8_2_5"/>
<dbReference type="AlphaFoldDB" id="D5BR95"/>
<organism evidence="1 2">
    <name type="scientific">Puniceispirillum marinum (strain IMCC1322)</name>
    <dbReference type="NCBI Taxonomy" id="488538"/>
    <lineage>
        <taxon>Bacteria</taxon>
        <taxon>Pseudomonadati</taxon>
        <taxon>Pseudomonadota</taxon>
        <taxon>Alphaproteobacteria</taxon>
        <taxon>Candidatus Puniceispirillales</taxon>
        <taxon>Candidatus Puniceispirillaceae</taxon>
        <taxon>Candidatus Puniceispirillum</taxon>
    </lineage>
</organism>